<evidence type="ECO:0000313" key="3">
    <source>
        <dbReference type="EMBL" id="KAK8037657.1"/>
    </source>
</evidence>
<dbReference type="InterPro" id="IPR013087">
    <property type="entry name" value="Znf_C2H2_type"/>
</dbReference>
<reference evidence="3 4" key="1">
    <citation type="submission" date="2023-01" db="EMBL/GenBank/DDBJ databases">
        <title>Analysis of 21 Apiospora genomes using comparative genomics revels a genus with tremendous synthesis potential of carbohydrate active enzymes and secondary metabolites.</title>
        <authorList>
            <person name="Sorensen T."/>
        </authorList>
    </citation>
    <scope>NUCLEOTIDE SEQUENCE [LARGE SCALE GENOMIC DNA]</scope>
    <source>
        <strain evidence="3 4">CBS 20057</strain>
    </source>
</reference>
<feature type="region of interest" description="Disordered" evidence="1">
    <location>
        <begin position="428"/>
        <end position="528"/>
    </location>
</feature>
<feature type="region of interest" description="Disordered" evidence="1">
    <location>
        <begin position="194"/>
        <end position="215"/>
    </location>
</feature>
<evidence type="ECO:0000313" key="4">
    <source>
        <dbReference type="Proteomes" id="UP001396898"/>
    </source>
</evidence>
<organism evidence="3 4">
    <name type="scientific">Apiospora marii</name>
    <dbReference type="NCBI Taxonomy" id="335849"/>
    <lineage>
        <taxon>Eukaryota</taxon>
        <taxon>Fungi</taxon>
        <taxon>Dikarya</taxon>
        <taxon>Ascomycota</taxon>
        <taxon>Pezizomycotina</taxon>
        <taxon>Sordariomycetes</taxon>
        <taxon>Xylariomycetidae</taxon>
        <taxon>Amphisphaeriales</taxon>
        <taxon>Apiosporaceae</taxon>
        <taxon>Apiospora</taxon>
    </lineage>
</organism>
<feature type="compositionally biased region" description="Polar residues" evidence="1">
    <location>
        <begin position="470"/>
        <end position="516"/>
    </location>
</feature>
<dbReference type="Pfam" id="PF26082">
    <property type="entry name" value="zf-C2H2_AcuF"/>
    <property type="match status" value="1"/>
</dbReference>
<feature type="domain" description="C2H2-type" evidence="2">
    <location>
        <begin position="329"/>
        <end position="350"/>
    </location>
</feature>
<feature type="compositionally biased region" description="Basic and acidic residues" evidence="1">
    <location>
        <begin position="564"/>
        <end position="581"/>
    </location>
</feature>
<dbReference type="EMBL" id="JAQQWI010000002">
    <property type="protein sequence ID" value="KAK8037657.1"/>
    <property type="molecule type" value="Genomic_DNA"/>
</dbReference>
<accession>A0ABR1STW3</accession>
<evidence type="ECO:0000256" key="1">
    <source>
        <dbReference type="SAM" id="MobiDB-lite"/>
    </source>
</evidence>
<proteinExistence type="predicted"/>
<dbReference type="Proteomes" id="UP001396898">
    <property type="component" value="Unassembled WGS sequence"/>
</dbReference>
<dbReference type="PROSITE" id="PS00028">
    <property type="entry name" value="ZINC_FINGER_C2H2_1"/>
    <property type="match status" value="1"/>
</dbReference>
<name>A0ABR1STW3_9PEZI</name>
<sequence length="609" mass="68034">MPLSISDRCHAIQQSLIDYGGQTSDARERVADLTARFQLWAGNLGAFHHPSQKLSLDARVAQSPEIRDEILRHLQEIEQASFESIPSEEVHHDQIGRASPVDEFAVLIEVMSQSLAFLFRLAVLVKAPGSDNRWNRALQRTDPFPDDFDYNHAIAKYSYLETDNDGKKLARRIAQASIRRRQFIQYSRDHTANLSSDARPSVTNDRATERVSSKATTLPPAMNLSTLSVQEVDDDLESLMTASTTFDTDKKLRLPLLSSLSPEGEAFQCPICFTIRQFNREKAWKAHAYQDLKAYICTIGGKDCASSMFGDRKSWFDHEITQHRSQFVCTLCNKPCQDKDATMSHIKHSHGLNLPGQLSMLADSGRVVPNHFKTTDCPFCDWARERCRRRNKREDDQPPQVETVSRAELKRHIAMHQEQLALFVAPLPDDANESSSSASHSDERRFADSGVRRELEGVFGEVENDMRSPGPSTLDQITTTPGEPQMSSSSHLHGNLFSPNGTSNTRAESISSSTVYDPSDFSEPDDPFFGANFNDFDRSAPTFFDEELVHHNSIESPGLPSDSTRPETAHLRADSPPDRGRLGVGPARPGAGQGGLIREARKVSIQDRS</sequence>
<comment type="caution">
    <text evidence="3">The sequence shown here is derived from an EMBL/GenBank/DDBJ whole genome shotgun (WGS) entry which is preliminary data.</text>
</comment>
<dbReference type="PANTHER" id="PTHR35391:SF7">
    <property type="entry name" value="C2H2-TYPE DOMAIN-CONTAINING PROTEIN"/>
    <property type="match status" value="1"/>
</dbReference>
<feature type="compositionally biased region" description="Basic and acidic residues" evidence="1">
    <location>
        <begin position="440"/>
        <end position="456"/>
    </location>
</feature>
<gene>
    <name evidence="3" type="ORF">PG991_001003</name>
</gene>
<keyword evidence="4" id="KW-1185">Reference proteome</keyword>
<feature type="compositionally biased region" description="Basic and acidic residues" evidence="1">
    <location>
        <begin position="598"/>
        <end position="609"/>
    </location>
</feature>
<evidence type="ECO:0000259" key="2">
    <source>
        <dbReference type="PROSITE" id="PS00028"/>
    </source>
</evidence>
<feature type="region of interest" description="Disordered" evidence="1">
    <location>
        <begin position="553"/>
        <end position="609"/>
    </location>
</feature>
<protein>
    <recommendedName>
        <fullName evidence="2">C2H2-type domain-containing protein</fullName>
    </recommendedName>
</protein>
<dbReference type="PANTHER" id="PTHR35391">
    <property type="entry name" value="C2H2-TYPE DOMAIN-CONTAINING PROTEIN-RELATED"/>
    <property type="match status" value="1"/>
</dbReference>
<dbReference type="InterPro" id="IPR058925">
    <property type="entry name" value="zf-C2H2_AcuF"/>
</dbReference>
<feature type="compositionally biased region" description="Polar residues" evidence="1">
    <location>
        <begin position="194"/>
        <end position="205"/>
    </location>
</feature>